<dbReference type="AlphaFoldDB" id="A0A1V3NN42"/>
<dbReference type="OrthoDB" id="6165742at2"/>
<evidence type="ECO:0000256" key="1">
    <source>
        <dbReference type="SAM" id="SignalP"/>
    </source>
</evidence>
<dbReference type="RefSeq" id="WP_077278115.1">
    <property type="nucleotide sequence ID" value="NZ_MVBK01000030.1"/>
</dbReference>
<evidence type="ECO:0008006" key="4">
    <source>
        <dbReference type="Google" id="ProtNLM"/>
    </source>
</evidence>
<feature type="chain" id="PRO_5013002613" description="Chalcone isomerase domain-containing protein" evidence="1">
    <location>
        <begin position="28"/>
        <end position="181"/>
    </location>
</feature>
<keyword evidence="3" id="KW-1185">Reference proteome</keyword>
<organism evidence="2 3">
    <name type="scientific">Thioalkalivibrio denitrificans</name>
    <dbReference type="NCBI Taxonomy" id="108003"/>
    <lineage>
        <taxon>Bacteria</taxon>
        <taxon>Pseudomonadati</taxon>
        <taxon>Pseudomonadota</taxon>
        <taxon>Gammaproteobacteria</taxon>
        <taxon>Chromatiales</taxon>
        <taxon>Ectothiorhodospiraceae</taxon>
        <taxon>Thioalkalivibrio</taxon>
    </lineage>
</organism>
<comment type="caution">
    <text evidence="2">The sequence shown here is derived from an EMBL/GenBank/DDBJ whole genome shotgun (WGS) entry which is preliminary data.</text>
</comment>
<sequence>MRIHRALFHLTAVLMIGLFVASQSAVAAEPLSGYRSAEFGMSAEEVRSRLDHDRIVDTEVYSTDDGDVIIDGRLDDASQPDTDVRYVFPAGRDQLALVLEFHPDSDAQAVQARLEQTHGAPWAEELAERWFEQLKPGMPEGVQGLVVWGGGEINRDRFVRLWVFEDYISVEYLHLGLLTGQ</sequence>
<dbReference type="EMBL" id="MVBK01000030">
    <property type="protein sequence ID" value="OOG26176.1"/>
    <property type="molecule type" value="Genomic_DNA"/>
</dbReference>
<dbReference type="Proteomes" id="UP000189462">
    <property type="component" value="Unassembled WGS sequence"/>
</dbReference>
<proteinExistence type="predicted"/>
<gene>
    <name evidence="2" type="ORF">B1C78_05370</name>
</gene>
<evidence type="ECO:0000313" key="3">
    <source>
        <dbReference type="Proteomes" id="UP000189462"/>
    </source>
</evidence>
<keyword evidence="1" id="KW-0732">Signal</keyword>
<name>A0A1V3NN42_9GAMM</name>
<accession>A0A1V3NN42</accession>
<reference evidence="2 3" key="1">
    <citation type="submission" date="2017-02" db="EMBL/GenBank/DDBJ databases">
        <title>Genomic diversity within the haloalkaliphilic genus Thioalkalivibrio.</title>
        <authorList>
            <person name="Ahn A.-C."/>
            <person name="Meier-Kolthoff J."/>
            <person name="Overmars L."/>
            <person name="Richter M."/>
            <person name="Woyke T."/>
            <person name="Sorokin D.Y."/>
            <person name="Muyzer G."/>
        </authorList>
    </citation>
    <scope>NUCLEOTIDE SEQUENCE [LARGE SCALE GENOMIC DNA]</scope>
    <source>
        <strain evidence="2 3">ALJD</strain>
    </source>
</reference>
<protein>
    <recommendedName>
        <fullName evidence="4">Chalcone isomerase domain-containing protein</fullName>
    </recommendedName>
</protein>
<dbReference type="STRING" id="108003.B1C78_05370"/>
<feature type="signal peptide" evidence="1">
    <location>
        <begin position="1"/>
        <end position="27"/>
    </location>
</feature>
<evidence type="ECO:0000313" key="2">
    <source>
        <dbReference type="EMBL" id="OOG26176.1"/>
    </source>
</evidence>